<dbReference type="GO" id="GO:0046872">
    <property type="term" value="F:metal ion binding"/>
    <property type="evidence" value="ECO:0007669"/>
    <property type="project" value="UniProtKB-KW"/>
</dbReference>
<proteinExistence type="inferred from homology"/>
<dbReference type="GO" id="GO:0016846">
    <property type="term" value="F:carbon-sulfur lyase activity"/>
    <property type="evidence" value="ECO:0007669"/>
    <property type="project" value="InterPro"/>
</dbReference>
<feature type="domain" description="CENP-V/GFA" evidence="5">
    <location>
        <begin position="2"/>
        <end position="123"/>
    </location>
</feature>
<keyword evidence="3" id="KW-0862">Zinc</keyword>
<accession>A0A4Q4TT71</accession>
<dbReference type="PANTHER" id="PTHR33337">
    <property type="entry name" value="GFA DOMAIN-CONTAINING PROTEIN"/>
    <property type="match status" value="1"/>
</dbReference>
<dbReference type="AlphaFoldDB" id="A0A4Q4TT71"/>
<dbReference type="Gene3D" id="3.90.1590.10">
    <property type="entry name" value="glutathione-dependent formaldehyde- activating enzyme (gfa)"/>
    <property type="match status" value="1"/>
</dbReference>
<protein>
    <recommendedName>
        <fullName evidence="5">CENP-V/GFA domain-containing protein</fullName>
    </recommendedName>
</protein>
<dbReference type="OrthoDB" id="2212170at2759"/>
<evidence type="ECO:0000256" key="3">
    <source>
        <dbReference type="ARBA" id="ARBA00022833"/>
    </source>
</evidence>
<dbReference type="Pfam" id="PF04828">
    <property type="entry name" value="GFA"/>
    <property type="match status" value="1"/>
</dbReference>
<keyword evidence="4" id="KW-0456">Lyase</keyword>
<reference evidence="6 7" key="1">
    <citation type="submission" date="2018-06" db="EMBL/GenBank/DDBJ databases">
        <title>Complete Genomes of Monosporascus.</title>
        <authorList>
            <person name="Robinson A.J."/>
            <person name="Natvig D.O."/>
        </authorList>
    </citation>
    <scope>NUCLEOTIDE SEQUENCE [LARGE SCALE GENOMIC DNA]</scope>
    <source>
        <strain evidence="6 7">CBS 110550</strain>
    </source>
</reference>
<dbReference type="InterPro" id="IPR006913">
    <property type="entry name" value="CENP-V/GFA"/>
</dbReference>
<dbReference type="InterPro" id="IPR011057">
    <property type="entry name" value="Mss4-like_sf"/>
</dbReference>
<evidence type="ECO:0000256" key="4">
    <source>
        <dbReference type="ARBA" id="ARBA00023239"/>
    </source>
</evidence>
<keyword evidence="7" id="KW-1185">Reference proteome</keyword>
<dbReference type="Proteomes" id="UP000293360">
    <property type="component" value="Unassembled WGS sequence"/>
</dbReference>
<evidence type="ECO:0000259" key="5">
    <source>
        <dbReference type="PROSITE" id="PS51891"/>
    </source>
</evidence>
<dbReference type="STRING" id="155417.A0A4Q4TT71"/>
<comment type="caution">
    <text evidence="6">The sequence shown here is derived from an EMBL/GenBank/DDBJ whole genome shotgun (WGS) entry which is preliminary data.</text>
</comment>
<dbReference type="EMBL" id="QJNU01000055">
    <property type="protein sequence ID" value="RYP08800.1"/>
    <property type="molecule type" value="Genomic_DNA"/>
</dbReference>
<dbReference type="SUPFAM" id="SSF51316">
    <property type="entry name" value="Mss4-like"/>
    <property type="match status" value="1"/>
</dbReference>
<evidence type="ECO:0000313" key="7">
    <source>
        <dbReference type="Proteomes" id="UP000293360"/>
    </source>
</evidence>
<dbReference type="PROSITE" id="PS51891">
    <property type="entry name" value="CENP_V_GFA"/>
    <property type="match status" value="1"/>
</dbReference>
<sequence length="136" mass="14328">MPEGSCFCGKVRIAYEGEPIAKAICHCLDCRKIGGSTYSTNIVVPGSAFKVVSGTPKTISKTADSGKLIMSHFCGDCGSTLFRDGQAFGDNKAIKVGIMDDVNALEDAKPALELFAGRKASWTLDVPGATKLDGMF</sequence>
<comment type="similarity">
    <text evidence="1">Belongs to the Gfa family.</text>
</comment>
<dbReference type="PANTHER" id="PTHR33337:SF30">
    <property type="entry name" value="DUF636 DOMAIN PROTEIN (AFU_ORTHOLOGUE AFUA_1G03180)"/>
    <property type="match status" value="1"/>
</dbReference>
<name>A0A4Q4TT71_9PEZI</name>
<evidence type="ECO:0000313" key="6">
    <source>
        <dbReference type="EMBL" id="RYP08800.1"/>
    </source>
</evidence>
<gene>
    <name evidence="6" type="ORF">DL764_001711</name>
</gene>
<evidence type="ECO:0000256" key="1">
    <source>
        <dbReference type="ARBA" id="ARBA00005495"/>
    </source>
</evidence>
<evidence type="ECO:0000256" key="2">
    <source>
        <dbReference type="ARBA" id="ARBA00022723"/>
    </source>
</evidence>
<organism evidence="6 7">
    <name type="scientific">Monosporascus ibericus</name>
    <dbReference type="NCBI Taxonomy" id="155417"/>
    <lineage>
        <taxon>Eukaryota</taxon>
        <taxon>Fungi</taxon>
        <taxon>Dikarya</taxon>
        <taxon>Ascomycota</taxon>
        <taxon>Pezizomycotina</taxon>
        <taxon>Sordariomycetes</taxon>
        <taxon>Xylariomycetidae</taxon>
        <taxon>Xylariales</taxon>
        <taxon>Xylariales incertae sedis</taxon>
        <taxon>Monosporascus</taxon>
    </lineage>
</organism>
<keyword evidence="2" id="KW-0479">Metal-binding</keyword>